<sequence length="83" mass="9736">MPVVPVRLCITIIDISRFLCYYVNYRRCFTITNEGKLQLMKSKLRAFQHGYLRAVEKEDEVSAGKWLAGYKAICVRMDELKED</sequence>
<evidence type="ECO:0000313" key="1">
    <source>
        <dbReference type="EMBL" id="MPM61705.1"/>
    </source>
</evidence>
<name>A0A645B8G5_9ZZZZ</name>
<dbReference type="EMBL" id="VSSQ01018487">
    <property type="protein sequence ID" value="MPM61705.1"/>
    <property type="molecule type" value="Genomic_DNA"/>
</dbReference>
<proteinExistence type="predicted"/>
<gene>
    <name evidence="1" type="ORF">SDC9_108565</name>
</gene>
<organism evidence="1">
    <name type="scientific">bioreactor metagenome</name>
    <dbReference type="NCBI Taxonomy" id="1076179"/>
    <lineage>
        <taxon>unclassified sequences</taxon>
        <taxon>metagenomes</taxon>
        <taxon>ecological metagenomes</taxon>
    </lineage>
</organism>
<reference evidence="1" key="1">
    <citation type="submission" date="2019-08" db="EMBL/GenBank/DDBJ databases">
        <authorList>
            <person name="Kucharzyk K."/>
            <person name="Murdoch R.W."/>
            <person name="Higgins S."/>
            <person name="Loffler F."/>
        </authorList>
    </citation>
    <scope>NUCLEOTIDE SEQUENCE</scope>
</reference>
<dbReference type="AlphaFoldDB" id="A0A645B8G5"/>
<protein>
    <submittedName>
        <fullName evidence="1">Uncharacterized protein</fullName>
    </submittedName>
</protein>
<accession>A0A645B8G5</accession>
<comment type="caution">
    <text evidence="1">The sequence shown here is derived from an EMBL/GenBank/DDBJ whole genome shotgun (WGS) entry which is preliminary data.</text>
</comment>